<evidence type="ECO:0000259" key="12">
    <source>
        <dbReference type="PROSITE" id="PS50112"/>
    </source>
</evidence>
<keyword evidence="5" id="KW-0808">Transferase</keyword>
<dbReference type="CDD" id="cd17580">
    <property type="entry name" value="REC_2_DhkD-like"/>
    <property type="match status" value="1"/>
</dbReference>
<dbReference type="PANTHER" id="PTHR43547">
    <property type="entry name" value="TWO-COMPONENT HISTIDINE KINASE"/>
    <property type="match status" value="1"/>
</dbReference>
<dbReference type="InterPro" id="IPR036097">
    <property type="entry name" value="HisK_dim/P_sf"/>
</dbReference>
<proteinExistence type="inferred from homology"/>
<dbReference type="PROSITE" id="PS50110">
    <property type="entry name" value="RESPONSE_REGULATORY"/>
    <property type="match status" value="1"/>
</dbReference>
<dbReference type="InterPro" id="IPR035965">
    <property type="entry name" value="PAS-like_dom_sf"/>
</dbReference>
<comment type="similarity">
    <text evidence="2">In the N-terminal section; belongs to the phytochrome family.</text>
</comment>
<feature type="domain" description="PAS" evidence="12">
    <location>
        <begin position="36"/>
        <end position="92"/>
    </location>
</feature>
<keyword evidence="15" id="KW-1185">Reference proteome</keyword>
<dbReference type="Proteomes" id="UP000268857">
    <property type="component" value="Unassembled WGS sequence"/>
</dbReference>
<feature type="domain" description="PAS" evidence="12">
    <location>
        <begin position="155"/>
        <end position="229"/>
    </location>
</feature>
<evidence type="ECO:0000313" key="15">
    <source>
        <dbReference type="Proteomes" id="UP000268857"/>
    </source>
</evidence>
<dbReference type="InterPro" id="IPR013656">
    <property type="entry name" value="PAS_4"/>
</dbReference>
<feature type="domain" description="PAC" evidence="13">
    <location>
        <begin position="94"/>
        <end position="146"/>
    </location>
</feature>
<organism evidence="14 15">
    <name type="scientific">Chlorogloeopsis fritschii PCC 6912</name>
    <dbReference type="NCBI Taxonomy" id="211165"/>
    <lineage>
        <taxon>Bacteria</taxon>
        <taxon>Bacillati</taxon>
        <taxon>Cyanobacteriota</taxon>
        <taxon>Cyanophyceae</taxon>
        <taxon>Nostocales</taxon>
        <taxon>Chlorogloeopsidaceae</taxon>
        <taxon>Chlorogloeopsis</taxon>
    </lineage>
</organism>
<keyword evidence="6" id="KW-0902">Two-component regulatory system</keyword>
<dbReference type="OrthoDB" id="499174at2"/>
<evidence type="ECO:0000256" key="5">
    <source>
        <dbReference type="ARBA" id="ARBA00022777"/>
    </source>
</evidence>
<feature type="coiled-coil region" evidence="9">
    <location>
        <begin position="662"/>
        <end position="696"/>
    </location>
</feature>
<dbReference type="SUPFAM" id="SSF52172">
    <property type="entry name" value="CheY-like"/>
    <property type="match status" value="1"/>
</dbReference>
<dbReference type="InterPro" id="IPR011006">
    <property type="entry name" value="CheY-like_superfamily"/>
</dbReference>
<dbReference type="InterPro" id="IPR003594">
    <property type="entry name" value="HATPase_dom"/>
</dbReference>
<dbReference type="Pfam" id="PF13426">
    <property type="entry name" value="PAS_9"/>
    <property type="match status" value="1"/>
</dbReference>
<feature type="domain" description="PAC" evidence="13">
    <location>
        <begin position="901"/>
        <end position="953"/>
    </location>
</feature>
<feature type="domain" description="PAS" evidence="12">
    <location>
        <begin position="412"/>
        <end position="453"/>
    </location>
</feature>
<evidence type="ECO:0000256" key="3">
    <source>
        <dbReference type="ARBA" id="ARBA00012438"/>
    </source>
</evidence>
<dbReference type="SUPFAM" id="SSF55874">
    <property type="entry name" value="ATPase domain of HSP90 chaperone/DNA topoisomerase II/histidine kinase"/>
    <property type="match status" value="1"/>
</dbReference>
<dbReference type="SUPFAM" id="SSF55785">
    <property type="entry name" value="PYP-like sensor domain (PAS domain)"/>
    <property type="match status" value="7"/>
</dbReference>
<feature type="domain" description="PAS" evidence="12">
    <location>
        <begin position="693"/>
        <end position="763"/>
    </location>
</feature>
<keyword evidence="9" id="KW-0175">Coiled coil</keyword>
<dbReference type="PROSITE" id="PS50113">
    <property type="entry name" value="PAC"/>
    <property type="match status" value="5"/>
</dbReference>
<evidence type="ECO:0000259" key="13">
    <source>
        <dbReference type="PROSITE" id="PS50113"/>
    </source>
</evidence>
<gene>
    <name evidence="14" type="ORF">PCC6912_38490</name>
</gene>
<dbReference type="InterPro" id="IPR036890">
    <property type="entry name" value="HATPase_C_sf"/>
</dbReference>
<comment type="catalytic activity">
    <reaction evidence="1">
        <text>ATP + protein L-histidine = ADP + protein N-phospho-L-histidine.</text>
        <dbReference type="EC" id="2.7.13.3"/>
    </reaction>
</comment>
<dbReference type="InterPro" id="IPR001610">
    <property type="entry name" value="PAC"/>
</dbReference>
<sequence length="1349" mass="150888">MQRQSQNNYEHHQPENLLGQNADFFQALSICCPVGIFSTDTQGRCTYINPIVQSVCGFGVEEILGESWVQFLHPDERESVMAAWVERVFTEGEFCRECCFQSPQGAIRWVQVKSSQLRDRQGNLIGSVNTVEDITECQTALSECKQAQENQLQEQAKILEAILSASVDHIYIFDRTGRYRYISEGGAAVLGLQPKDFVGKTGRELSFPVDITEIIERFDTQIQTVISTGQPLRGETAYLATNGMHYYEYILTPLQHPDQGIEGAIAISRDITERKRAEAALQQSEQRLRLAQRAANVGTWEWNLQTNEVSWSEGIWRLLGLEHNCEQPGIKAWADFIHPGDRERTMQNVEAIFAQGEDYYDEFRIIRADGSIRWLASIGQVIRNPHRQVERFLGVNIDISDRKYAEEALETNLAQLEAVINSMTEGLVMVDPQGNVLMFNPAALAMHGFQSVEEVRQPVEFFANLFEVQELDGSPVALADWPISRALAGEVFSRRRLRLHRLDTGKCWVAEYGGTPVRNKTGDVILAIVTSGDVTLQYEAEEALRASEERFQAFMAHSPAAAWITNVNGRIIYLNPTYFRMFKFSESDAIGKSIFEIYDPEFAQQFFENIRTVARTNQVVEAIETAPRPDGTVGEFLVYKFPILNSSEQAMVGGVAIDITEQQAALRDRNNAQQEREQLLIREQAARVEAETAQEQITKILESITDGFIAFDREWRFTYVNYEGTRTLGRSRKELLGKNVWEEFPELAETSFGTLYKRAIAQEEPLELEDYYPPFDAWFSVRAYPFPGGLAIYFLNISDRKRAEAKIAALNRDLQKRVDELQTLFEVIPIGILIAEDLEFKNVRANPAFAQILGIANGENASYTPPSGSSSLSYQVFRNGRKLSPAETPLRYAAIHGVEVEGAEVDILRHDGTLFNLYGYAAPLFDEQGKSRGAIGAFLDITERKVAEAEREQLLERERVARETAESANRVKDEFLAVLSHELRTPLNPILGWTRLLRTGKVDRQKTALALETIERNIKLQTQLIEDLLDVSRILQGKMTLNVCPVDLAVTIEAAKETVRLAAEAKSIQIQTELEPTSKQVMGDPNRLQQVVWNLLTNAVKFTPTGGQVHVKLEYVGTEAQITVKDTGKGISPEFLPYVFDTFRQADGTITRKFGGLGLGLAIVRHIVEMHGGSVRAQSPGEEQGAKFTVRLPLLSTTVQPNQNDNALHDSPNLSGVQILVVDDEPDSRELISFVLSTASAQVTTAASAQEALEILQKSQFDILVCDIAMPEMNGYMLIEQVRAWAVEQGGQTPAIALTAYAGELNRQQAIAAGFQHHISKPLEPEELIGAIALLLNIAVSSSYTGGTQ</sequence>
<evidence type="ECO:0000256" key="8">
    <source>
        <dbReference type="PROSITE-ProRule" id="PRU00169"/>
    </source>
</evidence>
<dbReference type="SMART" id="SM00448">
    <property type="entry name" value="REC"/>
    <property type="match status" value="1"/>
</dbReference>
<dbReference type="Gene3D" id="3.30.565.10">
    <property type="entry name" value="Histidine kinase-like ATPase, C-terminal domain"/>
    <property type="match status" value="1"/>
</dbReference>
<dbReference type="InterPro" id="IPR000700">
    <property type="entry name" value="PAS-assoc_C"/>
</dbReference>
<dbReference type="SMART" id="SM00388">
    <property type="entry name" value="HisKA"/>
    <property type="match status" value="1"/>
</dbReference>
<dbReference type="RefSeq" id="WP_016876406.1">
    <property type="nucleotide sequence ID" value="NZ_AJLN01000075.1"/>
</dbReference>
<feature type="domain" description="PAC" evidence="13">
    <location>
        <begin position="232"/>
        <end position="283"/>
    </location>
</feature>
<evidence type="ECO:0000256" key="1">
    <source>
        <dbReference type="ARBA" id="ARBA00000085"/>
    </source>
</evidence>
<dbReference type="Pfam" id="PF00512">
    <property type="entry name" value="HisKA"/>
    <property type="match status" value="1"/>
</dbReference>
<keyword evidence="5" id="KW-0418">Kinase</keyword>
<dbReference type="NCBIfam" id="TIGR00229">
    <property type="entry name" value="sensory_box"/>
    <property type="match status" value="7"/>
</dbReference>
<dbReference type="CDD" id="cd00130">
    <property type="entry name" value="PAS"/>
    <property type="match status" value="5"/>
</dbReference>
<evidence type="ECO:0000256" key="4">
    <source>
        <dbReference type="ARBA" id="ARBA00022553"/>
    </source>
</evidence>
<feature type="domain" description="Histidine kinase" evidence="10">
    <location>
        <begin position="978"/>
        <end position="1196"/>
    </location>
</feature>
<comment type="caution">
    <text evidence="14">The sequence shown here is derived from an EMBL/GenBank/DDBJ whole genome shotgun (WGS) entry which is preliminary data.</text>
</comment>
<feature type="domain" description="PAS" evidence="12">
    <location>
        <begin position="547"/>
        <end position="617"/>
    </location>
</feature>
<dbReference type="STRING" id="211165.GCA_000317285_02673"/>
<dbReference type="InterPro" id="IPR000014">
    <property type="entry name" value="PAS"/>
</dbReference>
<dbReference type="SMART" id="SM00091">
    <property type="entry name" value="PAS"/>
    <property type="match status" value="7"/>
</dbReference>
<dbReference type="FunFam" id="3.30.565.10:FF:000010">
    <property type="entry name" value="Sensor histidine kinase RcsC"/>
    <property type="match status" value="1"/>
</dbReference>
<dbReference type="InterPro" id="IPR005467">
    <property type="entry name" value="His_kinase_dom"/>
</dbReference>
<dbReference type="Gene3D" id="2.10.70.100">
    <property type="match status" value="1"/>
</dbReference>
<feature type="domain" description="Response regulatory" evidence="11">
    <location>
        <begin position="1218"/>
        <end position="1336"/>
    </location>
</feature>
<evidence type="ECO:0000259" key="10">
    <source>
        <dbReference type="PROSITE" id="PS50109"/>
    </source>
</evidence>
<dbReference type="InterPro" id="IPR003661">
    <property type="entry name" value="HisK_dim/P_dom"/>
</dbReference>
<dbReference type="Pfam" id="PF13188">
    <property type="entry name" value="PAS_8"/>
    <property type="match status" value="1"/>
</dbReference>
<feature type="domain" description="PAC" evidence="13">
    <location>
        <begin position="359"/>
        <end position="411"/>
    </location>
</feature>
<evidence type="ECO:0000256" key="6">
    <source>
        <dbReference type="ARBA" id="ARBA00023012"/>
    </source>
</evidence>
<evidence type="ECO:0000256" key="2">
    <source>
        <dbReference type="ARBA" id="ARBA00006402"/>
    </source>
</evidence>
<dbReference type="Pfam" id="PF02518">
    <property type="entry name" value="HATPase_c"/>
    <property type="match status" value="1"/>
</dbReference>
<dbReference type="SMART" id="SM00387">
    <property type="entry name" value="HATPase_c"/>
    <property type="match status" value="1"/>
</dbReference>
<feature type="modified residue" description="4-aspartylphosphate" evidence="8">
    <location>
        <position position="1267"/>
    </location>
</feature>
<dbReference type="Gene3D" id="3.40.50.2300">
    <property type="match status" value="1"/>
</dbReference>
<dbReference type="GO" id="GO:0006355">
    <property type="term" value="P:regulation of DNA-templated transcription"/>
    <property type="evidence" value="ECO:0007669"/>
    <property type="project" value="InterPro"/>
</dbReference>
<dbReference type="PROSITE" id="PS50109">
    <property type="entry name" value="HIS_KIN"/>
    <property type="match status" value="1"/>
</dbReference>
<dbReference type="Pfam" id="PF00072">
    <property type="entry name" value="Response_reg"/>
    <property type="match status" value="1"/>
</dbReference>
<dbReference type="Gene3D" id="3.30.450.20">
    <property type="entry name" value="PAS domain"/>
    <property type="match status" value="7"/>
</dbReference>
<dbReference type="InterPro" id="IPR013767">
    <property type="entry name" value="PAS_fold"/>
</dbReference>
<dbReference type="PROSITE" id="PS50112">
    <property type="entry name" value="PAS"/>
    <property type="match status" value="5"/>
</dbReference>
<evidence type="ECO:0000256" key="7">
    <source>
        <dbReference type="ARBA" id="ARBA00074306"/>
    </source>
</evidence>
<evidence type="ECO:0000313" key="14">
    <source>
        <dbReference type="EMBL" id="RUR77458.1"/>
    </source>
</evidence>
<feature type="domain" description="PAC" evidence="13">
    <location>
        <begin position="493"/>
        <end position="546"/>
    </location>
</feature>
<dbReference type="Gene3D" id="1.10.287.130">
    <property type="match status" value="1"/>
</dbReference>
<dbReference type="EMBL" id="RSCJ01000017">
    <property type="protein sequence ID" value="RUR77458.1"/>
    <property type="molecule type" value="Genomic_DNA"/>
</dbReference>
<dbReference type="InterPro" id="IPR013655">
    <property type="entry name" value="PAS_fold_3"/>
</dbReference>
<dbReference type="GO" id="GO:0000155">
    <property type="term" value="F:phosphorelay sensor kinase activity"/>
    <property type="evidence" value="ECO:0007669"/>
    <property type="project" value="InterPro"/>
</dbReference>
<dbReference type="CDD" id="cd16922">
    <property type="entry name" value="HATPase_EvgS-ArcB-TorS-like"/>
    <property type="match status" value="1"/>
</dbReference>
<evidence type="ECO:0000256" key="9">
    <source>
        <dbReference type="SAM" id="Coils"/>
    </source>
</evidence>
<dbReference type="PANTHER" id="PTHR43547:SF2">
    <property type="entry name" value="HYBRID SIGNAL TRANSDUCTION HISTIDINE KINASE C"/>
    <property type="match status" value="1"/>
</dbReference>
<dbReference type="Pfam" id="PF00989">
    <property type="entry name" value="PAS"/>
    <property type="match status" value="1"/>
</dbReference>
<dbReference type="PRINTS" id="PR00344">
    <property type="entry name" value="BCTRLSENSOR"/>
</dbReference>
<evidence type="ECO:0000259" key="11">
    <source>
        <dbReference type="PROSITE" id="PS50110"/>
    </source>
</evidence>
<dbReference type="SUPFAM" id="SSF47384">
    <property type="entry name" value="Homodimeric domain of signal transducing histidine kinase"/>
    <property type="match status" value="1"/>
</dbReference>
<dbReference type="Pfam" id="PF08448">
    <property type="entry name" value="PAS_4"/>
    <property type="match status" value="3"/>
</dbReference>
<dbReference type="Pfam" id="PF08447">
    <property type="entry name" value="PAS_3"/>
    <property type="match status" value="1"/>
</dbReference>
<dbReference type="InterPro" id="IPR004358">
    <property type="entry name" value="Sig_transdc_His_kin-like_C"/>
</dbReference>
<accession>A0A433N774</accession>
<dbReference type="CDD" id="cd00082">
    <property type="entry name" value="HisKA"/>
    <property type="match status" value="1"/>
</dbReference>
<dbReference type="EC" id="2.7.13.3" evidence="3"/>
<name>A0A433N774_CHLFR</name>
<dbReference type="InterPro" id="IPR001789">
    <property type="entry name" value="Sig_transdc_resp-reg_receiver"/>
</dbReference>
<reference evidence="14 15" key="1">
    <citation type="journal article" date="2019" name="Genome Biol. Evol.">
        <title>Day and night: Metabolic profiles and evolutionary relationships of six axenic non-marine cyanobacteria.</title>
        <authorList>
            <person name="Will S.E."/>
            <person name="Henke P."/>
            <person name="Boedeker C."/>
            <person name="Huang S."/>
            <person name="Brinkmann H."/>
            <person name="Rohde M."/>
            <person name="Jarek M."/>
            <person name="Friedl T."/>
            <person name="Seufert S."/>
            <person name="Schumacher M."/>
            <person name="Overmann J."/>
            <person name="Neumann-Schaal M."/>
            <person name="Petersen J."/>
        </authorList>
    </citation>
    <scope>NUCLEOTIDE SEQUENCE [LARGE SCALE GENOMIC DNA]</scope>
    <source>
        <strain evidence="14 15">PCC 6912</strain>
    </source>
</reference>
<dbReference type="SMART" id="SM00086">
    <property type="entry name" value="PAC"/>
    <property type="match status" value="6"/>
</dbReference>
<protein>
    <recommendedName>
        <fullName evidence="7">Circadian input-output histidine kinase CikA</fullName>
        <ecNumber evidence="3">2.7.13.3</ecNumber>
    </recommendedName>
</protein>
<keyword evidence="4 8" id="KW-0597">Phosphoprotein</keyword>
<feature type="coiled-coil region" evidence="9">
    <location>
        <begin position="267"/>
        <end position="294"/>
    </location>
</feature>